<keyword evidence="11" id="KW-1185">Reference proteome</keyword>
<dbReference type="PRINTS" id="PR00385">
    <property type="entry name" value="P450"/>
</dbReference>
<dbReference type="InterPro" id="IPR017972">
    <property type="entry name" value="Cyt_P450_CS"/>
</dbReference>
<keyword evidence="5 7" id="KW-0408">Iron</keyword>
<dbReference type="eggNOG" id="KOG0156">
    <property type="taxonomic scope" value="Eukaryota"/>
</dbReference>
<reference evidence="10 11" key="1">
    <citation type="journal article" date="2013" name="Nat. Genet.">
        <title>The high-quality draft genome of peach (Prunus persica) identifies unique patterns of genetic diversity, domestication and genome evolution.</title>
        <authorList>
            <consortium name="International Peach Genome Initiative"/>
            <person name="Verde I."/>
            <person name="Abbott A.G."/>
            <person name="Scalabrin S."/>
            <person name="Jung S."/>
            <person name="Shu S."/>
            <person name="Marroni F."/>
            <person name="Zhebentyayeva T."/>
            <person name="Dettori M.T."/>
            <person name="Grimwood J."/>
            <person name="Cattonaro F."/>
            <person name="Zuccolo A."/>
            <person name="Rossini L."/>
            <person name="Jenkins J."/>
            <person name="Vendramin E."/>
            <person name="Meisel L.A."/>
            <person name="Decroocq V."/>
            <person name="Sosinski B."/>
            <person name="Prochnik S."/>
            <person name="Mitros T."/>
            <person name="Policriti A."/>
            <person name="Cipriani G."/>
            <person name="Dondini L."/>
            <person name="Ficklin S."/>
            <person name="Goodstein D.M."/>
            <person name="Xuan P."/>
            <person name="Del Fabbro C."/>
            <person name="Aramini V."/>
            <person name="Copetti D."/>
            <person name="Gonzalez S."/>
            <person name="Horner D.S."/>
            <person name="Falchi R."/>
            <person name="Lucas S."/>
            <person name="Mica E."/>
            <person name="Maldonado J."/>
            <person name="Lazzari B."/>
            <person name="Bielenberg D."/>
            <person name="Pirona R."/>
            <person name="Miculan M."/>
            <person name="Barakat A."/>
            <person name="Testolin R."/>
            <person name="Stella A."/>
            <person name="Tartarini S."/>
            <person name="Tonutti P."/>
            <person name="Arus P."/>
            <person name="Orellana A."/>
            <person name="Wells C."/>
            <person name="Main D."/>
            <person name="Vizzotto G."/>
            <person name="Silva H."/>
            <person name="Salamini F."/>
            <person name="Schmutz J."/>
            <person name="Morgante M."/>
            <person name="Rokhsar D.S."/>
        </authorList>
    </citation>
    <scope>NUCLEOTIDE SEQUENCE [LARGE SCALE GENOMIC DNA]</scope>
    <source>
        <strain evidence="11">cv. Nemared</strain>
    </source>
</reference>
<keyword evidence="9" id="KW-0472">Membrane</keyword>
<evidence type="ECO:0000256" key="1">
    <source>
        <dbReference type="ARBA" id="ARBA00010617"/>
    </source>
</evidence>
<protein>
    <recommendedName>
        <fullName evidence="12">Cytochrome P450</fullName>
    </recommendedName>
</protein>
<keyword evidence="9" id="KW-0812">Transmembrane</keyword>
<evidence type="ECO:0000256" key="3">
    <source>
        <dbReference type="ARBA" id="ARBA00022723"/>
    </source>
</evidence>
<dbReference type="AlphaFoldDB" id="A0A251R1Y9"/>
<evidence type="ECO:0000256" key="7">
    <source>
        <dbReference type="PIRSR" id="PIRSR602401-1"/>
    </source>
</evidence>
<evidence type="ECO:0000256" key="9">
    <source>
        <dbReference type="SAM" id="Phobius"/>
    </source>
</evidence>
<sequence>MLMSSKQLCQKLTAGRRKREMDFLSCVLLCLMVAWIVIQALQNSFARRIPTNLPPGPKPFPLIGNLLELGNKPHISLTKLSKRYGPIMTLQLGQLTTVVVSSSIVAKQVLRTYDRFFCNRTNADALQACSHAKHGMPFIPVSAKWRNLRRICNSQLFATKVLNANQANRQLKVQELIADVSESVVKGKAVEVGRAAFLTTLNLLSRTVFSVDLADPKSETAREFKELVWGIMEEVGKPNLADYFPVLKKIDPMGIRRRLTKHFRKMIDLFDRLIFQRLETRKSHDYVTANDMLDTLINMSEEKNEDMDIPETHHLFLDLFVAATETTSATLEWAMAELLCNPEKLSKAQEELEQVIGKGKPVEETDTARLPYLQAIIKETFRLHPALPFLLPRKAEADLEICGYFVPKGAQVLVNAWAIGRDPGFWDNPASFIPERFLGLDMDVAGGSFELIPFGGGRRICPGLPLAMRMLNLMLGSLLNSFHNWKLEDGVVPENMNMEEKFGITLQMAQPLRAAAMAVP</sequence>
<dbReference type="GO" id="GO:0004497">
    <property type="term" value="F:monooxygenase activity"/>
    <property type="evidence" value="ECO:0007669"/>
    <property type="project" value="UniProtKB-KW"/>
</dbReference>
<dbReference type="GO" id="GO:0016491">
    <property type="term" value="F:oxidoreductase activity"/>
    <property type="evidence" value="ECO:0000318"/>
    <property type="project" value="GO_Central"/>
</dbReference>
<evidence type="ECO:0000256" key="8">
    <source>
        <dbReference type="RuleBase" id="RU000461"/>
    </source>
</evidence>
<dbReference type="EMBL" id="CM007651">
    <property type="protein sequence ID" value="ONI30091.1"/>
    <property type="molecule type" value="Genomic_DNA"/>
</dbReference>
<dbReference type="GO" id="GO:0005506">
    <property type="term" value="F:iron ion binding"/>
    <property type="evidence" value="ECO:0007669"/>
    <property type="project" value="InterPro"/>
</dbReference>
<keyword evidence="9" id="KW-1133">Transmembrane helix</keyword>
<evidence type="ECO:0000256" key="2">
    <source>
        <dbReference type="ARBA" id="ARBA00022617"/>
    </source>
</evidence>
<organism evidence="10 11">
    <name type="scientific">Prunus persica</name>
    <name type="common">Peach</name>
    <name type="synonym">Amygdalus persica</name>
    <dbReference type="NCBI Taxonomy" id="3760"/>
    <lineage>
        <taxon>Eukaryota</taxon>
        <taxon>Viridiplantae</taxon>
        <taxon>Streptophyta</taxon>
        <taxon>Embryophyta</taxon>
        <taxon>Tracheophyta</taxon>
        <taxon>Spermatophyta</taxon>
        <taxon>Magnoliopsida</taxon>
        <taxon>eudicotyledons</taxon>
        <taxon>Gunneridae</taxon>
        <taxon>Pentapetalae</taxon>
        <taxon>rosids</taxon>
        <taxon>fabids</taxon>
        <taxon>Rosales</taxon>
        <taxon>Rosaceae</taxon>
        <taxon>Amygdaloideae</taxon>
        <taxon>Amygdaleae</taxon>
        <taxon>Prunus</taxon>
    </lineage>
</organism>
<evidence type="ECO:0000256" key="5">
    <source>
        <dbReference type="ARBA" id="ARBA00023004"/>
    </source>
</evidence>
<dbReference type="PRINTS" id="PR00463">
    <property type="entry name" value="EP450I"/>
</dbReference>
<dbReference type="SMR" id="A0A251R1Y9"/>
<keyword evidence="6 8" id="KW-0503">Monooxygenase</keyword>
<evidence type="ECO:0000313" key="11">
    <source>
        <dbReference type="Proteomes" id="UP000006882"/>
    </source>
</evidence>
<dbReference type="OrthoDB" id="2789670at2759"/>
<dbReference type="GO" id="GO:0016705">
    <property type="term" value="F:oxidoreductase activity, acting on paired donors, with incorporation or reduction of molecular oxygen"/>
    <property type="evidence" value="ECO:0007669"/>
    <property type="project" value="InterPro"/>
</dbReference>
<evidence type="ECO:0000256" key="4">
    <source>
        <dbReference type="ARBA" id="ARBA00023002"/>
    </source>
</evidence>
<dbReference type="STRING" id="3760.A0A251R1Y9"/>
<proteinExistence type="inferred from homology"/>
<dbReference type="InterPro" id="IPR036396">
    <property type="entry name" value="Cyt_P450_sf"/>
</dbReference>
<name>A0A251R1Y9_PRUPE</name>
<dbReference type="InterPro" id="IPR002401">
    <property type="entry name" value="Cyt_P450_E_grp-I"/>
</dbReference>
<dbReference type="Pfam" id="PF00067">
    <property type="entry name" value="p450"/>
    <property type="match status" value="1"/>
</dbReference>
<dbReference type="CDD" id="cd11073">
    <property type="entry name" value="CYP76-like"/>
    <property type="match status" value="1"/>
</dbReference>
<keyword evidence="2 7" id="KW-0349">Heme</keyword>
<accession>A0A251R1Y9</accession>
<dbReference type="FunFam" id="1.10.630.10:FF:000007">
    <property type="entry name" value="Cytochrome P450 76C4"/>
    <property type="match status" value="1"/>
</dbReference>
<evidence type="ECO:0008006" key="12">
    <source>
        <dbReference type="Google" id="ProtNLM"/>
    </source>
</evidence>
<comment type="similarity">
    <text evidence="1 8">Belongs to the cytochrome P450 family.</text>
</comment>
<dbReference type="GO" id="GO:0020037">
    <property type="term" value="F:heme binding"/>
    <property type="evidence" value="ECO:0007669"/>
    <property type="project" value="InterPro"/>
</dbReference>
<dbReference type="PROSITE" id="PS00086">
    <property type="entry name" value="CYTOCHROME_P450"/>
    <property type="match status" value="1"/>
</dbReference>
<comment type="cofactor">
    <cofactor evidence="7">
        <name>heme</name>
        <dbReference type="ChEBI" id="CHEBI:30413"/>
    </cofactor>
</comment>
<gene>
    <name evidence="10" type="ORF">PRUPE_1G230900</name>
</gene>
<dbReference type="Proteomes" id="UP000006882">
    <property type="component" value="Chromosome G1"/>
</dbReference>
<dbReference type="Gene3D" id="1.10.630.10">
    <property type="entry name" value="Cytochrome P450"/>
    <property type="match status" value="1"/>
</dbReference>
<evidence type="ECO:0000313" key="10">
    <source>
        <dbReference type="EMBL" id="ONI30091.1"/>
    </source>
</evidence>
<feature type="transmembrane region" description="Helical" evidence="9">
    <location>
        <begin position="21"/>
        <end position="41"/>
    </location>
</feature>
<dbReference type="PANTHER" id="PTHR47950:SF4">
    <property type="entry name" value="GERANIOL 8-HYDROXYLASE-LIKE"/>
    <property type="match status" value="1"/>
</dbReference>
<feature type="binding site" description="axial binding residue" evidence="7">
    <location>
        <position position="461"/>
    </location>
    <ligand>
        <name>heme</name>
        <dbReference type="ChEBI" id="CHEBI:30413"/>
    </ligand>
    <ligandPart>
        <name>Fe</name>
        <dbReference type="ChEBI" id="CHEBI:18248"/>
    </ligandPart>
</feature>
<dbReference type="SUPFAM" id="SSF48264">
    <property type="entry name" value="Cytochrome P450"/>
    <property type="match status" value="1"/>
</dbReference>
<dbReference type="Gramene" id="ONI30091">
    <property type="protein sequence ID" value="ONI30091"/>
    <property type="gene ID" value="PRUPE_1G230900"/>
</dbReference>
<keyword evidence="3 7" id="KW-0479">Metal-binding</keyword>
<dbReference type="InterPro" id="IPR001128">
    <property type="entry name" value="Cyt_P450"/>
</dbReference>
<dbReference type="PANTHER" id="PTHR47950">
    <property type="entry name" value="CYTOCHROME P450, FAMILY 76, SUBFAMILY C, POLYPEPTIDE 5-RELATED"/>
    <property type="match status" value="1"/>
</dbReference>
<keyword evidence="4 8" id="KW-0560">Oxidoreductase</keyword>
<evidence type="ECO:0000256" key="6">
    <source>
        <dbReference type="ARBA" id="ARBA00023033"/>
    </source>
</evidence>